<dbReference type="GO" id="GO:0005737">
    <property type="term" value="C:cytoplasm"/>
    <property type="evidence" value="ECO:0007669"/>
    <property type="project" value="TreeGrafter"/>
</dbReference>
<proteinExistence type="predicted"/>
<dbReference type="AlphaFoldDB" id="A0A972FDQ4"/>
<reference evidence="1" key="1">
    <citation type="submission" date="2019-12" db="EMBL/GenBank/DDBJ databases">
        <title>Comparative genomics gives insights into the taxonomy of the Azoarcus-Aromatoleum group and reveals separate origins of nif in the plant-associated Azoarcus and non-plant-associated Aromatoleum sub-groups.</title>
        <authorList>
            <person name="Lafos M."/>
            <person name="Maluk M."/>
            <person name="Batista M."/>
            <person name="Junghare M."/>
            <person name="Carmona M."/>
            <person name="Faoro H."/>
            <person name="Cruz L.M."/>
            <person name="Battistoni F."/>
            <person name="De Souza E."/>
            <person name="Pedrosa F."/>
            <person name="Chen W.-M."/>
            <person name="Poole P.S."/>
            <person name="Dixon R.A."/>
            <person name="James E.K."/>
        </authorList>
    </citation>
    <scope>NUCLEOTIDE SEQUENCE</scope>
    <source>
        <strain evidence="1">NSC3</strain>
    </source>
</reference>
<dbReference type="InterPro" id="IPR014718">
    <property type="entry name" value="GH-type_carb-bd"/>
</dbReference>
<feature type="non-terminal residue" evidence="1">
    <location>
        <position position="228"/>
    </location>
</feature>
<dbReference type="GO" id="GO:0047938">
    <property type="term" value="F:glucose-6-phosphate 1-epimerase activity"/>
    <property type="evidence" value="ECO:0007669"/>
    <property type="project" value="TreeGrafter"/>
</dbReference>
<accession>A0A972FDQ4</accession>
<dbReference type="InterPro" id="IPR008183">
    <property type="entry name" value="Aldose_1/G6P_1-epimerase"/>
</dbReference>
<dbReference type="EMBL" id="WTVM01000055">
    <property type="protein sequence ID" value="NMG03422.1"/>
    <property type="molecule type" value="Genomic_DNA"/>
</dbReference>
<dbReference type="PANTHER" id="PTHR11122:SF13">
    <property type="entry name" value="GLUCOSE-6-PHOSPHATE 1-EPIMERASE"/>
    <property type="match status" value="1"/>
</dbReference>
<keyword evidence="2" id="KW-1185">Reference proteome</keyword>
<sequence length="228" mass="25436">MPATIEDIDFHGAPAVSLRTPDGASAVVSLLGGQVLSWQPAKGDERLFLSERALFDGSSSIRGGIPVCFPQFSGLGKLPKHGLLRTAMWEVRQRRSENTYAMLTLGICESEQSLTLWPQMFDVELTIVLDRGRLDVELHVENTGHSQLAFTAALHTYLRVREVEHARLNGLTGFEFRDAADDNRIKKEHFDGLQFDGPVNRVYHDVTRPLLLLESPRALLIESEGFPD</sequence>
<dbReference type="PANTHER" id="PTHR11122">
    <property type="entry name" value="APOSPORY-ASSOCIATED PROTEIN C-RELATED"/>
    <property type="match status" value="1"/>
</dbReference>
<dbReference type="InterPro" id="IPR011013">
    <property type="entry name" value="Gal_mutarotase_sf_dom"/>
</dbReference>
<dbReference type="Pfam" id="PF01263">
    <property type="entry name" value="Aldose_epim"/>
    <property type="match status" value="1"/>
</dbReference>
<gene>
    <name evidence="1" type="ORF">GPA21_10625</name>
</gene>
<dbReference type="SUPFAM" id="SSF74650">
    <property type="entry name" value="Galactose mutarotase-like"/>
    <property type="match status" value="1"/>
</dbReference>
<organism evidence="1 2">
    <name type="scientific">Azoarcus taiwanensis</name>
    <dbReference type="NCBI Taxonomy" id="666964"/>
    <lineage>
        <taxon>Bacteria</taxon>
        <taxon>Pseudomonadati</taxon>
        <taxon>Pseudomonadota</taxon>
        <taxon>Betaproteobacteria</taxon>
        <taxon>Rhodocyclales</taxon>
        <taxon>Zoogloeaceae</taxon>
        <taxon>Azoarcus</taxon>
    </lineage>
</organism>
<dbReference type="Gene3D" id="2.70.98.10">
    <property type="match status" value="1"/>
</dbReference>
<dbReference type="GO" id="GO:0030246">
    <property type="term" value="F:carbohydrate binding"/>
    <property type="evidence" value="ECO:0007669"/>
    <property type="project" value="InterPro"/>
</dbReference>
<evidence type="ECO:0000313" key="1">
    <source>
        <dbReference type="EMBL" id="NMG03422.1"/>
    </source>
</evidence>
<dbReference type="Proteomes" id="UP000599523">
    <property type="component" value="Unassembled WGS sequence"/>
</dbReference>
<dbReference type="GO" id="GO:0005975">
    <property type="term" value="P:carbohydrate metabolic process"/>
    <property type="evidence" value="ECO:0007669"/>
    <property type="project" value="InterPro"/>
</dbReference>
<comment type="caution">
    <text evidence="1">The sequence shown here is derived from an EMBL/GenBank/DDBJ whole genome shotgun (WGS) entry which is preliminary data.</text>
</comment>
<evidence type="ECO:0000313" key="2">
    <source>
        <dbReference type="Proteomes" id="UP000599523"/>
    </source>
</evidence>
<dbReference type="RefSeq" id="WP_168988168.1">
    <property type="nucleotide sequence ID" value="NZ_CAWPHM010000281.1"/>
</dbReference>
<name>A0A972FDQ4_9RHOO</name>
<protein>
    <submittedName>
        <fullName evidence="1">D-hexose-6-phosphate mutarotase</fullName>
    </submittedName>
</protein>